<accession>A0A0L8LER3</accession>
<organism evidence="1 2">
    <name type="scientific">Streptomyces viridochromogenes</name>
    <dbReference type="NCBI Taxonomy" id="1938"/>
    <lineage>
        <taxon>Bacteria</taxon>
        <taxon>Bacillati</taxon>
        <taxon>Actinomycetota</taxon>
        <taxon>Actinomycetes</taxon>
        <taxon>Kitasatosporales</taxon>
        <taxon>Streptomycetaceae</taxon>
        <taxon>Streptomyces</taxon>
    </lineage>
</organism>
<dbReference type="EMBL" id="LGUP01000001">
    <property type="protein sequence ID" value="KOG36733.1"/>
    <property type="molecule type" value="Genomic_DNA"/>
</dbReference>
<dbReference type="OrthoDB" id="4337418at2"/>
<dbReference type="AlphaFoldDB" id="A0A0L8LER3"/>
<dbReference type="PATRIC" id="fig|1938.6.peg.94"/>
<dbReference type="Proteomes" id="UP000037023">
    <property type="component" value="Unassembled WGS sequence"/>
</dbReference>
<gene>
    <name evidence="1" type="ORF">ADK34_00430</name>
</gene>
<evidence type="ECO:0000313" key="2">
    <source>
        <dbReference type="Proteomes" id="UP000037023"/>
    </source>
</evidence>
<sequence>MSTSPAAVPPPVTDATGCVAAGGGVLPVLDAVDGPPPAPLPSVDVLRVLVADAAGRAAALLDDPWDGTAAVAADAVTVDVARFAALHGDAYLEAAAAHLGLTVPRTRQLAVAYRYGGPAAVATHLAPQPADPEVLAAAEHAVQPFRPAPTAPVERHHNHLTDAPARVQLRHGPDGLWHPYVERYGDWQPAAVPHADPAEAYRAARAALRGPGGPGKGARG</sequence>
<proteinExistence type="predicted"/>
<protein>
    <submittedName>
        <fullName evidence="1">Uncharacterized protein</fullName>
    </submittedName>
</protein>
<evidence type="ECO:0000313" key="1">
    <source>
        <dbReference type="EMBL" id="KOG36733.1"/>
    </source>
</evidence>
<dbReference type="RefSeq" id="WP_033200920.1">
    <property type="nucleotide sequence ID" value="NZ_LGUP01000001.1"/>
</dbReference>
<name>A0A0L8LER3_STRVR</name>
<comment type="caution">
    <text evidence="1">The sequence shown here is derived from an EMBL/GenBank/DDBJ whole genome shotgun (WGS) entry which is preliminary data.</text>
</comment>
<reference evidence="1 2" key="1">
    <citation type="submission" date="2015-06" db="EMBL/GenBank/DDBJ databases">
        <authorList>
            <person name="Hoefler B.C."/>
            <person name="Straight P.D."/>
        </authorList>
    </citation>
    <scope>NUCLEOTIDE SEQUENCE [LARGE SCALE GENOMIC DNA]</scope>
    <source>
        <strain evidence="1 2">NRRL 3427</strain>
    </source>
</reference>